<gene>
    <name evidence="5" type="ORF">GCM10009710_36370</name>
</gene>
<evidence type="ECO:0000256" key="3">
    <source>
        <dbReference type="RuleBase" id="RU003476"/>
    </source>
</evidence>
<dbReference type="InterPro" id="IPR020476">
    <property type="entry name" value="Nudix_hydrolase"/>
</dbReference>
<dbReference type="PANTHER" id="PTHR43736:SF1">
    <property type="entry name" value="DIHYDRONEOPTERIN TRIPHOSPHATE DIPHOSPHATASE"/>
    <property type="match status" value="1"/>
</dbReference>
<evidence type="ECO:0000256" key="2">
    <source>
        <dbReference type="ARBA" id="ARBA00022801"/>
    </source>
</evidence>
<organism evidence="5 6">
    <name type="scientific">Aeromicrobium alkaliterrae</name>
    <dbReference type="NCBI Taxonomy" id="302168"/>
    <lineage>
        <taxon>Bacteria</taxon>
        <taxon>Bacillati</taxon>
        <taxon>Actinomycetota</taxon>
        <taxon>Actinomycetes</taxon>
        <taxon>Propionibacteriales</taxon>
        <taxon>Nocardioidaceae</taxon>
        <taxon>Aeromicrobium</taxon>
    </lineage>
</organism>
<evidence type="ECO:0000259" key="4">
    <source>
        <dbReference type="PROSITE" id="PS51462"/>
    </source>
</evidence>
<dbReference type="PANTHER" id="PTHR43736">
    <property type="entry name" value="ADP-RIBOSE PYROPHOSPHATASE"/>
    <property type="match status" value="1"/>
</dbReference>
<dbReference type="InterPro" id="IPR020084">
    <property type="entry name" value="NUDIX_hydrolase_CS"/>
</dbReference>
<evidence type="ECO:0000313" key="6">
    <source>
        <dbReference type="Proteomes" id="UP001501057"/>
    </source>
</evidence>
<sequence>MGADGVTGSGASADTEPTVAMVPRSDILSDVDQRDDIRQTQRLGAYGVITRQRATRELLITRVSPLGYPAGWWALPGGGVDHGESPDDAVVREVHEETGLTVLERRLVAVHDVHTVSPGRGDSWEDYHGVHLLYACRVDDEVVPHVVEVGGTTDLAAWVPVEDLRDGRPLLPVVEHVLERLDQLAGE</sequence>
<evidence type="ECO:0000313" key="5">
    <source>
        <dbReference type="EMBL" id="GAA1753452.1"/>
    </source>
</evidence>
<dbReference type="InterPro" id="IPR015797">
    <property type="entry name" value="NUDIX_hydrolase-like_dom_sf"/>
</dbReference>
<proteinExistence type="inferred from homology"/>
<keyword evidence="2 3" id="KW-0378">Hydrolase</keyword>
<dbReference type="Gene3D" id="3.90.79.10">
    <property type="entry name" value="Nucleoside Triphosphate Pyrophosphohydrolase"/>
    <property type="match status" value="1"/>
</dbReference>
<comment type="similarity">
    <text evidence="1 3">Belongs to the Nudix hydrolase family.</text>
</comment>
<keyword evidence="6" id="KW-1185">Reference proteome</keyword>
<dbReference type="InterPro" id="IPR000086">
    <property type="entry name" value="NUDIX_hydrolase_dom"/>
</dbReference>
<name>A0ABP4WJ59_9ACTN</name>
<dbReference type="Proteomes" id="UP001501057">
    <property type="component" value="Unassembled WGS sequence"/>
</dbReference>
<dbReference type="CDD" id="cd02883">
    <property type="entry name" value="NUDIX_Hydrolase"/>
    <property type="match status" value="1"/>
</dbReference>
<evidence type="ECO:0000256" key="1">
    <source>
        <dbReference type="ARBA" id="ARBA00005582"/>
    </source>
</evidence>
<dbReference type="SUPFAM" id="SSF55811">
    <property type="entry name" value="Nudix"/>
    <property type="match status" value="1"/>
</dbReference>
<dbReference type="Pfam" id="PF00293">
    <property type="entry name" value="NUDIX"/>
    <property type="match status" value="1"/>
</dbReference>
<feature type="domain" description="Nudix hydrolase" evidence="4">
    <location>
        <begin position="40"/>
        <end position="185"/>
    </location>
</feature>
<reference evidence="6" key="1">
    <citation type="journal article" date="2019" name="Int. J. Syst. Evol. Microbiol.">
        <title>The Global Catalogue of Microorganisms (GCM) 10K type strain sequencing project: providing services to taxonomists for standard genome sequencing and annotation.</title>
        <authorList>
            <consortium name="The Broad Institute Genomics Platform"/>
            <consortium name="The Broad Institute Genome Sequencing Center for Infectious Disease"/>
            <person name="Wu L."/>
            <person name="Ma J."/>
        </authorList>
    </citation>
    <scope>NUCLEOTIDE SEQUENCE [LARGE SCALE GENOMIC DNA]</scope>
    <source>
        <strain evidence="6">JCM 13518</strain>
    </source>
</reference>
<dbReference type="EMBL" id="BAAAME010000010">
    <property type="protein sequence ID" value="GAA1753452.1"/>
    <property type="molecule type" value="Genomic_DNA"/>
</dbReference>
<dbReference type="PRINTS" id="PR00502">
    <property type="entry name" value="NUDIXFAMILY"/>
</dbReference>
<dbReference type="PROSITE" id="PS00893">
    <property type="entry name" value="NUDIX_BOX"/>
    <property type="match status" value="1"/>
</dbReference>
<comment type="caution">
    <text evidence="5">The sequence shown here is derived from an EMBL/GenBank/DDBJ whole genome shotgun (WGS) entry which is preliminary data.</text>
</comment>
<protein>
    <recommendedName>
        <fullName evidence="4">Nudix hydrolase domain-containing protein</fullName>
    </recommendedName>
</protein>
<accession>A0ABP4WJ59</accession>
<dbReference type="PROSITE" id="PS51462">
    <property type="entry name" value="NUDIX"/>
    <property type="match status" value="1"/>
</dbReference>